<dbReference type="Gene3D" id="3.30.40.10">
    <property type="entry name" value="Zinc/RING finger domain, C3HC4 (zinc finger)"/>
    <property type="match status" value="4"/>
</dbReference>
<evidence type="ECO:0000256" key="8">
    <source>
        <dbReference type="ARBA" id="ARBA00023242"/>
    </source>
</evidence>
<sequence>MNDNICEQFRDCVCCCLCNNDGRSVFGQGKIIQFARFYEDCYSSGEQRESFGMHNQLFSNDRMLDDHSRSGYPMLKRSASHDSVHASVRNFERAHKRRRTNSWEETGDQLISPPSEDTLSQFGYDKKKTLSEICDARGDLWVHEKCATWTAATANSEEKLSVTNLVGKAIATACTWCKHYGASVCCAVPHCNNVFHLPCAVAAGVYQNVRSLKAYCLDHPQVLQNIAFCSTCNCPGEVGNILFCINCGYQAHGQCVSPSTRVTPAVRLGWECRRCKRCQVCRHLIEVKRSLTCRSCDRGYHLSCIEEGRNPQIDQFAAVWQCKKCRRCQSCGKRIPNAQIPVKGNEDMLCDECQTLKSRGRCPLCNKGFCPPSSATVAVQCDTCKKWLHMTCAEVDQDTYNRVQNDDELIFVCESCNQEELSSTASQANEDEEKPEQDTDTEVNSGDSSVENSDQISIFQELRSKHIAIQEEVTQATTSWSTSEPLQWSRLRLAYSFEYYYTKQQVGAMSKMHSRVSETITSPTLPSSAESSG</sequence>
<keyword evidence="5" id="KW-0862">Zinc</keyword>
<dbReference type="InterPro" id="IPR001965">
    <property type="entry name" value="Znf_PHD"/>
</dbReference>
<dbReference type="SUPFAM" id="SSF57903">
    <property type="entry name" value="FYVE/PHD zinc finger"/>
    <property type="match status" value="3"/>
</dbReference>
<feature type="compositionally biased region" description="Acidic residues" evidence="9">
    <location>
        <begin position="429"/>
        <end position="441"/>
    </location>
</feature>
<evidence type="ECO:0000256" key="3">
    <source>
        <dbReference type="ARBA" id="ARBA00022737"/>
    </source>
</evidence>
<keyword evidence="2" id="KW-0479">Metal-binding</keyword>
<feature type="compositionally biased region" description="Polar residues" evidence="9">
    <location>
        <begin position="442"/>
        <end position="453"/>
    </location>
</feature>
<evidence type="ECO:0000256" key="4">
    <source>
        <dbReference type="ARBA" id="ARBA00022771"/>
    </source>
</evidence>
<evidence type="ECO:0000256" key="1">
    <source>
        <dbReference type="ARBA" id="ARBA00004123"/>
    </source>
</evidence>
<keyword evidence="7" id="KW-0804">Transcription</keyword>
<dbReference type="InterPro" id="IPR019787">
    <property type="entry name" value="Znf_PHD-finger"/>
</dbReference>
<proteinExistence type="predicted"/>
<keyword evidence="6" id="KW-0805">Transcription regulation</keyword>
<dbReference type="InterPro" id="IPR013083">
    <property type="entry name" value="Znf_RING/FYVE/PHD"/>
</dbReference>
<evidence type="ECO:0000256" key="2">
    <source>
        <dbReference type="ARBA" id="ARBA00022723"/>
    </source>
</evidence>
<protein>
    <submittedName>
        <fullName evidence="10">Histone-lysine N-methyltransferase 2C-like isoform X1</fullName>
    </submittedName>
</protein>
<dbReference type="Pfam" id="PF13771">
    <property type="entry name" value="zf-HC5HC2H"/>
    <property type="match status" value="1"/>
</dbReference>
<dbReference type="GO" id="GO:0005634">
    <property type="term" value="C:nucleus"/>
    <property type="evidence" value="ECO:0007669"/>
    <property type="project" value="UniProtKB-SubCell"/>
</dbReference>
<dbReference type="OrthoDB" id="308383at2759"/>
<dbReference type="Proteomes" id="UP001152795">
    <property type="component" value="Unassembled WGS sequence"/>
</dbReference>
<keyword evidence="8" id="KW-0539">Nucleus</keyword>
<evidence type="ECO:0000256" key="6">
    <source>
        <dbReference type="ARBA" id="ARBA00023015"/>
    </source>
</evidence>
<name>A0A7D9J6W4_PARCT</name>
<evidence type="ECO:0000256" key="9">
    <source>
        <dbReference type="SAM" id="MobiDB-lite"/>
    </source>
</evidence>
<evidence type="ECO:0000256" key="5">
    <source>
        <dbReference type="ARBA" id="ARBA00022833"/>
    </source>
</evidence>
<keyword evidence="11" id="KW-1185">Reference proteome</keyword>
<dbReference type="InterPro" id="IPR011011">
    <property type="entry name" value="Znf_FYVE_PHD"/>
</dbReference>
<dbReference type="Pfam" id="PF00628">
    <property type="entry name" value="PHD"/>
    <property type="match status" value="2"/>
</dbReference>
<dbReference type="PANTHER" id="PTHR45888">
    <property type="entry name" value="HL01030P-RELATED"/>
    <property type="match status" value="1"/>
</dbReference>
<keyword evidence="4" id="KW-0863">Zinc-finger</keyword>
<gene>
    <name evidence="10" type="ORF">PACLA_8A056899</name>
</gene>
<dbReference type="PANTHER" id="PTHR45888:SF6">
    <property type="entry name" value="HL01030P-RELATED"/>
    <property type="match status" value="1"/>
</dbReference>
<accession>A0A7D9J6W4</accession>
<feature type="region of interest" description="Disordered" evidence="9">
    <location>
        <begin position="423"/>
        <end position="453"/>
    </location>
</feature>
<dbReference type="AlphaFoldDB" id="A0A7D9J6W4"/>
<evidence type="ECO:0000256" key="7">
    <source>
        <dbReference type="ARBA" id="ARBA00023163"/>
    </source>
</evidence>
<organism evidence="10 11">
    <name type="scientific">Paramuricea clavata</name>
    <name type="common">Red gorgonian</name>
    <name type="synonym">Violescent sea-whip</name>
    <dbReference type="NCBI Taxonomy" id="317549"/>
    <lineage>
        <taxon>Eukaryota</taxon>
        <taxon>Metazoa</taxon>
        <taxon>Cnidaria</taxon>
        <taxon>Anthozoa</taxon>
        <taxon>Octocorallia</taxon>
        <taxon>Malacalcyonacea</taxon>
        <taxon>Plexauridae</taxon>
        <taxon>Paramuricea</taxon>
    </lineage>
</organism>
<evidence type="ECO:0000313" key="11">
    <source>
        <dbReference type="Proteomes" id="UP001152795"/>
    </source>
</evidence>
<dbReference type="GO" id="GO:0008270">
    <property type="term" value="F:zinc ion binding"/>
    <property type="evidence" value="ECO:0007669"/>
    <property type="project" value="UniProtKB-KW"/>
</dbReference>
<comment type="subcellular location">
    <subcellularLocation>
        <location evidence="1">Nucleus</location>
    </subcellularLocation>
</comment>
<comment type="caution">
    <text evidence="10">The sequence shown here is derived from an EMBL/GenBank/DDBJ whole genome shotgun (WGS) entry which is preliminary data.</text>
</comment>
<keyword evidence="3" id="KW-0677">Repeat</keyword>
<reference evidence="10" key="1">
    <citation type="submission" date="2020-04" db="EMBL/GenBank/DDBJ databases">
        <authorList>
            <person name="Alioto T."/>
            <person name="Alioto T."/>
            <person name="Gomez Garrido J."/>
        </authorList>
    </citation>
    <scope>NUCLEOTIDE SEQUENCE</scope>
    <source>
        <strain evidence="10">A484AB</strain>
    </source>
</reference>
<evidence type="ECO:0000313" key="10">
    <source>
        <dbReference type="EMBL" id="CAB4023208.1"/>
    </source>
</evidence>
<dbReference type="EMBL" id="CACRXK020012371">
    <property type="protein sequence ID" value="CAB4023208.1"/>
    <property type="molecule type" value="Genomic_DNA"/>
</dbReference>
<dbReference type="PROSITE" id="PS50016">
    <property type="entry name" value="ZF_PHD_2"/>
    <property type="match status" value="3"/>
</dbReference>
<dbReference type="SMART" id="SM00249">
    <property type="entry name" value="PHD"/>
    <property type="match status" value="4"/>
</dbReference>